<comment type="caution">
    <text evidence="2">The sequence shown here is derived from an EMBL/GenBank/DDBJ whole genome shotgun (WGS) entry which is preliminary data.</text>
</comment>
<protein>
    <submittedName>
        <fullName evidence="2">Uncharacterized protein</fullName>
    </submittedName>
</protein>
<proteinExistence type="predicted"/>
<name>A0A6H9YL36_9ACTN</name>
<gene>
    <name evidence="2" type="ORF">F8566_49280</name>
</gene>
<dbReference type="AlphaFoldDB" id="A0A6H9YL36"/>
<reference evidence="2 3" key="1">
    <citation type="submission" date="2019-09" db="EMBL/GenBank/DDBJ databases">
        <title>Actinomadura physcomitrii sp. nov., a novel actinomycete isolated from moss [Physcomitrium sphaericum (Ludw) Fuernr].</title>
        <authorList>
            <person name="Zhuang X."/>
            <person name="Liu C."/>
        </authorList>
    </citation>
    <scope>NUCLEOTIDE SEQUENCE [LARGE SCALE GENOMIC DNA]</scope>
    <source>
        <strain evidence="2 3">HMC1</strain>
    </source>
</reference>
<sequence>MSSLYERRCRTLLRAYPPSYRKARAEELIGTLLDAAEPGRDIPSLGVSWDVVRGGLITRWRARPPLHHWLAYRLIDKRVPYRYRMWVRDDVLGRWHFARSFASGFAYSWLFMLATWTVMSLITGDSPLPLPLPYGDGWWLLIGLCAVLLFVVAPLLERRTRRRILHKHEFLPDGTPCEESQPHADEA</sequence>
<evidence type="ECO:0000313" key="3">
    <source>
        <dbReference type="Proteomes" id="UP000468735"/>
    </source>
</evidence>
<feature type="transmembrane region" description="Helical" evidence="1">
    <location>
        <begin position="137"/>
        <end position="156"/>
    </location>
</feature>
<dbReference type="RefSeq" id="WP_151571385.1">
    <property type="nucleotide sequence ID" value="NZ_WBMT01000041.1"/>
</dbReference>
<evidence type="ECO:0000256" key="1">
    <source>
        <dbReference type="SAM" id="Phobius"/>
    </source>
</evidence>
<evidence type="ECO:0000313" key="2">
    <source>
        <dbReference type="EMBL" id="KAB2337890.1"/>
    </source>
</evidence>
<organism evidence="2 3">
    <name type="scientific">Actinomadura rudentiformis</name>
    <dbReference type="NCBI Taxonomy" id="359158"/>
    <lineage>
        <taxon>Bacteria</taxon>
        <taxon>Bacillati</taxon>
        <taxon>Actinomycetota</taxon>
        <taxon>Actinomycetes</taxon>
        <taxon>Streptosporangiales</taxon>
        <taxon>Thermomonosporaceae</taxon>
        <taxon>Actinomadura</taxon>
    </lineage>
</organism>
<keyword evidence="1" id="KW-0812">Transmembrane</keyword>
<accession>A0A6H9YL36</accession>
<dbReference type="EMBL" id="WBMT01000041">
    <property type="protein sequence ID" value="KAB2337890.1"/>
    <property type="molecule type" value="Genomic_DNA"/>
</dbReference>
<dbReference type="OrthoDB" id="3528350at2"/>
<dbReference type="Proteomes" id="UP000468735">
    <property type="component" value="Unassembled WGS sequence"/>
</dbReference>
<keyword evidence="3" id="KW-1185">Reference proteome</keyword>
<keyword evidence="1" id="KW-0472">Membrane</keyword>
<feature type="transmembrane region" description="Helical" evidence="1">
    <location>
        <begin position="104"/>
        <end position="122"/>
    </location>
</feature>
<keyword evidence="1" id="KW-1133">Transmembrane helix</keyword>